<keyword evidence="7 17" id="KW-0032">Aminotransferase</keyword>
<protein>
    <recommendedName>
        <fullName evidence="17">Branched-chain-amino-acid aminotransferase</fullName>
        <shortName evidence="17">BCAT</shortName>
        <ecNumber evidence="17">2.6.1.42</ecNumber>
    </recommendedName>
</protein>
<dbReference type="NCBIfam" id="TIGR01122">
    <property type="entry name" value="ilvE_I"/>
    <property type="match status" value="1"/>
</dbReference>
<evidence type="ECO:0000256" key="8">
    <source>
        <dbReference type="ARBA" id="ARBA00022605"/>
    </source>
</evidence>
<dbReference type="GO" id="GO:0005829">
    <property type="term" value="C:cytosol"/>
    <property type="evidence" value="ECO:0007669"/>
    <property type="project" value="TreeGrafter"/>
</dbReference>
<evidence type="ECO:0000313" key="19">
    <source>
        <dbReference type="Proteomes" id="UP000249739"/>
    </source>
</evidence>
<keyword evidence="9 17" id="KW-0808">Transferase</keyword>
<evidence type="ECO:0000256" key="10">
    <source>
        <dbReference type="ARBA" id="ARBA00022898"/>
    </source>
</evidence>
<evidence type="ECO:0000256" key="4">
    <source>
        <dbReference type="ARBA" id="ARBA00004931"/>
    </source>
</evidence>
<dbReference type="NCBIfam" id="NF005146">
    <property type="entry name" value="PRK06606.1"/>
    <property type="match status" value="1"/>
</dbReference>
<dbReference type="Gene3D" id="3.30.470.10">
    <property type="match status" value="1"/>
</dbReference>
<evidence type="ECO:0000256" key="13">
    <source>
        <dbReference type="ARBA" id="ARBA00048798"/>
    </source>
</evidence>
<evidence type="ECO:0000256" key="7">
    <source>
        <dbReference type="ARBA" id="ARBA00022576"/>
    </source>
</evidence>
<dbReference type="AlphaFoldDB" id="A0A2W5FIZ6"/>
<name>A0A2W5FIZ6_9BACT</name>
<accession>A0A2W5FIZ6</accession>
<dbReference type="UniPathway" id="UPA00047">
    <property type="reaction ID" value="UER00058"/>
</dbReference>
<dbReference type="UniPathway" id="UPA00048">
    <property type="reaction ID" value="UER00073"/>
</dbReference>
<comment type="catalytic activity">
    <reaction evidence="13 17">
        <text>L-isoleucine + 2-oxoglutarate = (S)-3-methyl-2-oxopentanoate + L-glutamate</text>
        <dbReference type="Rhea" id="RHEA:24801"/>
        <dbReference type="ChEBI" id="CHEBI:16810"/>
        <dbReference type="ChEBI" id="CHEBI:29985"/>
        <dbReference type="ChEBI" id="CHEBI:35146"/>
        <dbReference type="ChEBI" id="CHEBI:58045"/>
        <dbReference type="EC" id="2.6.1.42"/>
    </reaction>
</comment>
<dbReference type="UniPathway" id="UPA00049">
    <property type="reaction ID" value="UER00062"/>
</dbReference>
<evidence type="ECO:0000256" key="12">
    <source>
        <dbReference type="ARBA" id="ARBA00048212"/>
    </source>
</evidence>
<dbReference type="PANTHER" id="PTHR42743">
    <property type="entry name" value="AMINO-ACID AMINOTRANSFERASE"/>
    <property type="match status" value="1"/>
</dbReference>
<dbReference type="InterPro" id="IPR005785">
    <property type="entry name" value="B_amino_transI"/>
</dbReference>
<dbReference type="NCBIfam" id="NF005726">
    <property type="entry name" value="PRK07544.1"/>
    <property type="match status" value="1"/>
</dbReference>
<evidence type="ECO:0000256" key="16">
    <source>
        <dbReference type="RuleBase" id="RU004516"/>
    </source>
</evidence>
<evidence type="ECO:0000256" key="11">
    <source>
        <dbReference type="ARBA" id="ARBA00023304"/>
    </source>
</evidence>
<comment type="cofactor">
    <cofactor evidence="1 16">
        <name>pyridoxal 5'-phosphate</name>
        <dbReference type="ChEBI" id="CHEBI:597326"/>
    </cofactor>
</comment>
<dbReference type="InterPro" id="IPR036038">
    <property type="entry name" value="Aminotransferase-like"/>
</dbReference>
<organism evidence="18 19">
    <name type="scientific">Micavibrio aeruginosavorus</name>
    <dbReference type="NCBI Taxonomy" id="349221"/>
    <lineage>
        <taxon>Bacteria</taxon>
        <taxon>Pseudomonadati</taxon>
        <taxon>Bdellovibrionota</taxon>
        <taxon>Bdellovibrionia</taxon>
        <taxon>Bdellovibrionales</taxon>
        <taxon>Pseudobdellovibrionaceae</taxon>
        <taxon>Micavibrio</taxon>
    </lineage>
</organism>
<dbReference type="InterPro" id="IPR018300">
    <property type="entry name" value="Aminotrans_IV_CS"/>
</dbReference>
<dbReference type="EC" id="2.6.1.42" evidence="17"/>
<dbReference type="GO" id="GO:0009098">
    <property type="term" value="P:L-leucine biosynthetic process"/>
    <property type="evidence" value="ECO:0007669"/>
    <property type="project" value="UniProtKB-UniPathway"/>
</dbReference>
<dbReference type="GO" id="GO:0052654">
    <property type="term" value="F:L-leucine-2-oxoglutarate transaminase activity"/>
    <property type="evidence" value="ECO:0007669"/>
    <property type="project" value="RHEA"/>
</dbReference>
<keyword evidence="11 17" id="KW-0100">Branched-chain amino acid biosynthesis</keyword>
<evidence type="ECO:0000256" key="3">
    <source>
        <dbReference type="ARBA" id="ARBA00004824"/>
    </source>
</evidence>
<dbReference type="InterPro" id="IPR043131">
    <property type="entry name" value="BCAT-like_N"/>
</dbReference>
<comment type="catalytic activity">
    <reaction evidence="14 17">
        <text>L-leucine + 2-oxoglutarate = 4-methyl-2-oxopentanoate + L-glutamate</text>
        <dbReference type="Rhea" id="RHEA:18321"/>
        <dbReference type="ChEBI" id="CHEBI:16810"/>
        <dbReference type="ChEBI" id="CHEBI:17865"/>
        <dbReference type="ChEBI" id="CHEBI:29985"/>
        <dbReference type="ChEBI" id="CHEBI:57427"/>
        <dbReference type="EC" id="2.6.1.42"/>
    </reaction>
</comment>
<dbReference type="FunFam" id="3.20.10.10:FF:000002">
    <property type="entry name" value="D-alanine aminotransferase"/>
    <property type="match status" value="1"/>
</dbReference>
<comment type="function">
    <text evidence="2 17">Acts on leucine, isoleucine and valine.</text>
</comment>
<dbReference type="Pfam" id="PF01063">
    <property type="entry name" value="Aminotran_4"/>
    <property type="match status" value="1"/>
</dbReference>
<comment type="pathway">
    <text evidence="5 17">Amino-acid biosynthesis; L-leucine biosynthesis; L-leucine from 3-methyl-2-oxobutanoate: step 4/4.</text>
</comment>
<comment type="catalytic activity">
    <reaction evidence="12 17">
        <text>L-valine + 2-oxoglutarate = 3-methyl-2-oxobutanoate + L-glutamate</text>
        <dbReference type="Rhea" id="RHEA:24813"/>
        <dbReference type="ChEBI" id="CHEBI:11851"/>
        <dbReference type="ChEBI" id="CHEBI:16810"/>
        <dbReference type="ChEBI" id="CHEBI:29985"/>
        <dbReference type="ChEBI" id="CHEBI:57762"/>
        <dbReference type="EC" id="2.6.1.42"/>
    </reaction>
</comment>
<dbReference type="PANTHER" id="PTHR42743:SF11">
    <property type="entry name" value="AMINODEOXYCHORISMATE LYASE"/>
    <property type="match status" value="1"/>
</dbReference>
<dbReference type="GO" id="GO:0052655">
    <property type="term" value="F:L-valine-2-oxoglutarate transaminase activity"/>
    <property type="evidence" value="ECO:0007669"/>
    <property type="project" value="RHEA"/>
</dbReference>
<keyword evidence="8 17" id="KW-0028">Amino-acid biosynthesis</keyword>
<dbReference type="GO" id="GO:0052656">
    <property type="term" value="F:L-isoleucine-2-oxoglutarate transaminase activity"/>
    <property type="evidence" value="ECO:0007669"/>
    <property type="project" value="RHEA"/>
</dbReference>
<dbReference type="CDD" id="cd00449">
    <property type="entry name" value="PLPDE_IV"/>
    <property type="match status" value="1"/>
</dbReference>
<dbReference type="InterPro" id="IPR001544">
    <property type="entry name" value="Aminotrans_IV"/>
</dbReference>
<evidence type="ECO:0000256" key="14">
    <source>
        <dbReference type="ARBA" id="ARBA00049229"/>
    </source>
</evidence>
<evidence type="ECO:0000256" key="1">
    <source>
        <dbReference type="ARBA" id="ARBA00001933"/>
    </source>
</evidence>
<evidence type="ECO:0000313" key="18">
    <source>
        <dbReference type="EMBL" id="PZP54933.1"/>
    </source>
</evidence>
<dbReference type="InterPro" id="IPR050571">
    <property type="entry name" value="Class-IV_PLP-Dep_Aminotrnsfr"/>
</dbReference>
<reference evidence="18 19" key="1">
    <citation type="submission" date="2017-08" db="EMBL/GenBank/DDBJ databases">
        <title>Infants hospitalized years apart are colonized by the same room-sourced microbial strains.</title>
        <authorList>
            <person name="Brooks B."/>
            <person name="Olm M.R."/>
            <person name="Firek B.A."/>
            <person name="Baker R."/>
            <person name="Thomas B.C."/>
            <person name="Morowitz M.J."/>
            <person name="Banfield J.F."/>
        </authorList>
    </citation>
    <scope>NUCLEOTIDE SEQUENCE [LARGE SCALE GENOMIC DNA]</scope>
    <source>
        <strain evidence="18">S2_006_000_R2_64</strain>
    </source>
</reference>
<evidence type="ECO:0000256" key="15">
    <source>
        <dbReference type="RuleBase" id="RU004106"/>
    </source>
</evidence>
<dbReference type="EMBL" id="QFOT01000100">
    <property type="protein sequence ID" value="PZP54933.1"/>
    <property type="molecule type" value="Genomic_DNA"/>
</dbReference>
<gene>
    <name evidence="17" type="primary">ilvE</name>
    <name evidence="18" type="ORF">DI586_08460</name>
</gene>
<proteinExistence type="inferred from homology"/>
<evidence type="ECO:0000256" key="2">
    <source>
        <dbReference type="ARBA" id="ARBA00003109"/>
    </source>
</evidence>
<dbReference type="GO" id="GO:0009097">
    <property type="term" value="P:isoleucine biosynthetic process"/>
    <property type="evidence" value="ECO:0007669"/>
    <property type="project" value="UniProtKB-UniPathway"/>
</dbReference>
<comment type="similarity">
    <text evidence="6 15">Belongs to the class-IV pyridoxal-phosphate-dependent aminotransferase family.</text>
</comment>
<evidence type="ECO:0000256" key="9">
    <source>
        <dbReference type="ARBA" id="ARBA00022679"/>
    </source>
</evidence>
<sequence length="290" mass="32510">MTLIPFDDRDGFIWFDGKLVPWREAKIHVMSHGLHYGSGVFEGERCYNGKIFKSTEHSQRLIDSAKMLGMEVPYTVEQINAAKMETLKANGMTDAYVRPVAWRGSEQMGIAARLTKTHMAIAVWDWPSYFSPELLEKGISLITSRWKKPSPETAPCHAKAAGLYMINTMSKHEAEDAGYTDALMLDYRGFPVEATGANLFRIKGKTIRTPKPDCFLNGITRLTVIDLARSLGYTVEEETITMEDLLSADEVFVTGTAAEVTAVGKIDQTTYTVGAVTRHIREEYSKLVRR</sequence>
<keyword evidence="10 16" id="KW-0663">Pyridoxal phosphate</keyword>
<evidence type="ECO:0000256" key="17">
    <source>
        <dbReference type="RuleBase" id="RU364094"/>
    </source>
</evidence>
<evidence type="ECO:0000256" key="6">
    <source>
        <dbReference type="ARBA" id="ARBA00009320"/>
    </source>
</evidence>
<dbReference type="SUPFAM" id="SSF56752">
    <property type="entry name" value="D-aminoacid aminotransferase-like PLP-dependent enzymes"/>
    <property type="match status" value="1"/>
</dbReference>
<comment type="pathway">
    <text evidence="4 17">Amino-acid biosynthesis; L-valine biosynthesis; L-valine from pyruvate: step 4/4.</text>
</comment>
<dbReference type="Gene3D" id="3.20.10.10">
    <property type="entry name" value="D-amino Acid Aminotransferase, subunit A, domain 2"/>
    <property type="match status" value="1"/>
</dbReference>
<dbReference type="InterPro" id="IPR043132">
    <property type="entry name" value="BCAT-like_C"/>
</dbReference>
<comment type="caution">
    <text evidence="18">The sequence shown here is derived from an EMBL/GenBank/DDBJ whole genome shotgun (WGS) entry which is preliminary data.</text>
</comment>
<dbReference type="GO" id="GO:0009099">
    <property type="term" value="P:L-valine biosynthetic process"/>
    <property type="evidence" value="ECO:0007669"/>
    <property type="project" value="UniProtKB-UniPathway"/>
</dbReference>
<dbReference type="Proteomes" id="UP000249739">
    <property type="component" value="Unassembled WGS sequence"/>
</dbReference>
<dbReference type="PROSITE" id="PS00770">
    <property type="entry name" value="AA_TRANSFER_CLASS_4"/>
    <property type="match status" value="1"/>
</dbReference>
<comment type="pathway">
    <text evidence="3 17">Amino-acid biosynthesis; L-isoleucine biosynthesis; L-isoleucine from 2-oxobutanoate: step 4/4.</text>
</comment>
<evidence type="ECO:0000256" key="5">
    <source>
        <dbReference type="ARBA" id="ARBA00005072"/>
    </source>
</evidence>